<organism evidence="8 9">
    <name type="scientific">Spinactinospora alkalitolerans</name>
    <dbReference type="NCBI Taxonomy" id="687207"/>
    <lineage>
        <taxon>Bacteria</taxon>
        <taxon>Bacillati</taxon>
        <taxon>Actinomycetota</taxon>
        <taxon>Actinomycetes</taxon>
        <taxon>Streptosporangiales</taxon>
        <taxon>Nocardiopsidaceae</taxon>
        <taxon>Spinactinospora</taxon>
    </lineage>
</organism>
<dbReference type="InterPro" id="IPR001173">
    <property type="entry name" value="Glyco_trans_2-like"/>
</dbReference>
<evidence type="ECO:0000256" key="5">
    <source>
        <dbReference type="ARBA" id="ARBA00022944"/>
    </source>
</evidence>
<keyword evidence="3" id="KW-1003">Cell membrane</keyword>
<evidence type="ECO:0000256" key="6">
    <source>
        <dbReference type="ARBA" id="ARBA00023136"/>
    </source>
</evidence>
<dbReference type="GO" id="GO:0019350">
    <property type="term" value="P:teichoic acid biosynthetic process"/>
    <property type="evidence" value="ECO:0007669"/>
    <property type="project" value="UniProtKB-KW"/>
</dbReference>
<comment type="subcellular location">
    <subcellularLocation>
        <location evidence="1">Cell membrane</location>
        <topology evidence="1">Peripheral membrane protein</topology>
    </subcellularLocation>
</comment>
<dbReference type="Proteomes" id="UP000589036">
    <property type="component" value="Unassembled WGS sequence"/>
</dbReference>
<gene>
    <name evidence="8" type="ORF">HDA32_005277</name>
</gene>
<evidence type="ECO:0000256" key="4">
    <source>
        <dbReference type="ARBA" id="ARBA00022679"/>
    </source>
</evidence>
<keyword evidence="4 8" id="KW-0808">Transferase</keyword>
<dbReference type="CDD" id="cd00761">
    <property type="entry name" value="Glyco_tranf_GTA_type"/>
    <property type="match status" value="1"/>
</dbReference>
<comment type="caution">
    <text evidence="8">The sequence shown here is derived from an EMBL/GenBank/DDBJ whole genome shotgun (WGS) entry which is preliminary data.</text>
</comment>
<sequence length="1171" mass="133486">MVTLSVIVPIYNVERYLEECLRSLSGQTLTDLEVVMVDDGSPDNSAAIAKRFAADDPRFTLVQQPNAGLGAARNTGIRNASGEFLTFVDSDDVIPPYAFGYMVNSLRDSGSDFATGNVHRLDELGTRQSPMHRRIFRTPASRTHITQRDTLLIDRLSTNKVWRRTFWDAHGLWFPEGVLYEDESVVIPLHFLATAVDVLSAPVYLWRERPSDDKSITQDRLSVKALEDRFRAVTAVSDFIVERGTPLDKRRWDVAALGNDLRTFLQVLDQADEVFLQRFFDLGNAYLDTVDPKVYPELPAVERLKWYLIRKRLGPQLAEMLTFNKSVEQKKAEAVRHGARFYADYPFKDDPALKIPREVYRLDKELEIRQKAEGIAWRDGRLVVTGRACLRFLRPNKRIQQYLRAWVVNPETGAHVRVPVSIHRANEFRLPPDAATARQDWSGYEITVDPARLKSDGRWRAGEWFVELWMFNRALIRRDRLARPTAGAPQRPTAYEVAPNVWVRPSWRGSDGLSLTIDPLRAQLTGHRTEGDDLVLTGVLGHEAARPGSVVRLNRLPGDVRLDVPLEGSSDGAFTAKVPMSALTDGFAQRRSIAGGPDTSERWEAHVIAEGGPAARLSIADSAPEGRYRDSGREINVERDNAGWAILRMGIDRPTISEVTWVGGELRIAGDYHVDDPTGLSFVIKARGRTEEHLFPLELDGSRFSVRFRPTAMPAFGARLPLGAGGYRCLIRRSTGPNEWDDGFARVDHDLVPRLPVAADLDGRTVSFDAVRHDVPVLTVGSALRPEEQGPYAQQLLRETTYPRLRKRPVTDGILFDSYSGKQYSDSPRGIYEELRRRGKRYPASWLARDGQVALPDDLTETRHSSREYFEALARSRYIVSNTHLPMWFERRPEQVVVQTWHGSMLKRIGFDIERVQFASRDYHDKLVREVNQWNHLVSPSPWATPILRRAFRFEGEILETGYPRNDIFHSPEREKLTREVRERLGLPEGKKVVLYAPTWRDDKFYSPGKYKLDLHLDLQRMYETLGDDHVLMVRRHPNIVDRVPVVGRDFVHDVSTYPEIQELFLVTDVLITDYSSLMFDFANTGRPMLFFTYDLEDYRDNLRGFYFDFDATAPGPLLTTSDQVIEAVRDVDEVHAGHKARYDAFVNRFCPLDDGKAAARIVDRLFTGLH</sequence>
<protein>
    <submittedName>
        <fullName evidence="8">CDP-glycerol glycerophosphotransferase</fullName>
        <ecNumber evidence="8">2.7.8.12</ecNumber>
    </submittedName>
</protein>
<evidence type="ECO:0000256" key="2">
    <source>
        <dbReference type="ARBA" id="ARBA00010488"/>
    </source>
</evidence>
<accession>A0A852U3J0</accession>
<feature type="domain" description="Glycosyltransferase 2-like" evidence="7">
    <location>
        <begin position="5"/>
        <end position="151"/>
    </location>
</feature>
<name>A0A852U3J0_9ACTN</name>
<dbReference type="PANTHER" id="PTHR37316">
    <property type="entry name" value="TEICHOIC ACID GLYCEROL-PHOSPHATE PRIMASE"/>
    <property type="match status" value="1"/>
</dbReference>
<evidence type="ECO:0000313" key="8">
    <source>
        <dbReference type="EMBL" id="NYE50157.1"/>
    </source>
</evidence>
<keyword evidence="5" id="KW-0777">Teichoic acid biosynthesis</keyword>
<dbReference type="Gene3D" id="3.90.550.10">
    <property type="entry name" value="Spore Coat Polysaccharide Biosynthesis Protein SpsA, Chain A"/>
    <property type="match status" value="1"/>
</dbReference>
<dbReference type="InterPro" id="IPR029044">
    <property type="entry name" value="Nucleotide-diphossugar_trans"/>
</dbReference>
<proteinExistence type="inferred from homology"/>
<dbReference type="InterPro" id="IPR043148">
    <property type="entry name" value="TagF_C"/>
</dbReference>
<dbReference type="AlphaFoldDB" id="A0A852U3J0"/>
<dbReference type="Gene3D" id="3.40.50.11820">
    <property type="match status" value="1"/>
</dbReference>
<dbReference type="GO" id="GO:0005886">
    <property type="term" value="C:plasma membrane"/>
    <property type="evidence" value="ECO:0007669"/>
    <property type="project" value="UniProtKB-SubCell"/>
</dbReference>
<dbReference type="Pfam" id="PF00535">
    <property type="entry name" value="Glycos_transf_2"/>
    <property type="match status" value="1"/>
</dbReference>
<dbReference type="InterPro" id="IPR051612">
    <property type="entry name" value="Teichoic_Acid_Biosynth"/>
</dbReference>
<dbReference type="PANTHER" id="PTHR37316:SF3">
    <property type="entry name" value="TEICHOIC ACID GLYCEROL-PHOSPHATE TRANSFERASE"/>
    <property type="match status" value="1"/>
</dbReference>
<dbReference type="RefSeq" id="WP_179645686.1">
    <property type="nucleotide sequence ID" value="NZ_BAAAYY010000014.1"/>
</dbReference>
<dbReference type="Pfam" id="PF04464">
    <property type="entry name" value="Glyphos_transf"/>
    <property type="match status" value="1"/>
</dbReference>
<evidence type="ECO:0000259" key="7">
    <source>
        <dbReference type="Pfam" id="PF00535"/>
    </source>
</evidence>
<comment type="similarity">
    <text evidence="2">Belongs to the CDP-glycerol glycerophosphotransferase family.</text>
</comment>
<keyword evidence="9" id="KW-1185">Reference proteome</keyword>
<dbReference type="EC" id="2.7.8.12" evidence="8"/>
<evidence type="ECO:0000313" key="9">
    <source>
        <dbReference type="Proteomes" id="UP000589036"/>
    </source>
</evidence>
<reference evidence="8 9" key="1">
    <citation type="submission" date="2020-07" db="EMBL/GenBank/DDBJ databases">
        <title>Sequencing the genomes of 1000 actinobacteria strains.</title>
        <authorList>
            <person name="Klenk H.-P."/>
        </authorList>
    </citation>
    <scope>NUCLEOTIDE SEQUENCE [LARGE SCALE GENOMIC DNA]</scope>
    <source>
        <strain evidence="8 9">CXB654</strain>
    </source>
</reference>
<keyword evidence="6" id="KW-0472">Membrane</keyword>
<evidence type="ECO:0000256" key="3">
    <source>
        <dbReference type="ARBA" id="ARBA00022475"/>
    </source>
</evidence>
<dbReference type="SUPFAM" id="SSF53448">
    <property type="entry name" value="Nucleotide-diphospho-sugar transferases"/>
    <property type="match status" value="1"/>
</dbReference>
<dbReference type="SUPFAM" id="SSF53756">
    <property type="entry name" value="UDP-Glycosyltransferase/glycogen phosphorylase"/>
    <property type="match status" value="1"/>
</dbReference>
<dbReference type="InterPro" id="IPR007554">
    <property type="entry name" value="Glycerophosphate_synth"/>
</dbReference>
<dbReference type="Gene3D" id="3.40.50.12580">
    <property type="match status" value="1"/>
</dbReference>
<dbReference type="GO" id="GO:0047355">
    <property type="term" value="F:CDP-glycerol glycerophosphotransferase activity"/>
    <property type="evidence" value="ECO:0007669"/>
    <property type="project" value="UniProtKB-EC"/>
</dbReference>
<dbReference type="EMBL" id="JACCCC010000001">
    <property type="protein sequence ID" value="NYE50157.1"/>
    <property type="molecule type" value="Genomic_DNA"/>
</dbReference>
<evidence type="ECO:0000256" key="1">
    <source>
        <dbReference type="ARBA" id="ARBA00004202"/>
    </source>
</evidence>
<dbReference type="InterPro" id="IPR043149">
    <property type="entry name" value="TagF_N"/>
</dbReference>